<gene>
    <name evidence="2" type="ORF">VP01_3378g1</name>
</gene>
<proteinExistence type="predicted"/>
<name>A0A0L6UYP0_9BASI</name>
<evidence type="ECO:0000313" key="3">
    <source>
        <dbReference type="Proteomes" id="UP000037035"/>
    </source>
</evidence>
<dbReference type="VEuPathDB" id="FungiDB:VP01_3378g1"/>
<evidence type="ECO:0000256" key="1">
    <source>
        <dbReference type="SAM" id="MobiDB-lite"/>
    </source>
</evidence>
<sequence>MSRQVSQFENSYVNMCNNLKLSCLRHQFTSEHEVRYFLRGWTRATQPQGSSFCKQHMPQGKWPCMRSLRCSQQGRVCNTGQGISIRLSGFVRLPATVRPYTGSRGLKRVPKLRLPRYGNHLDILTATGFRFDALICPSVLKRIPFMSQKLKWPGHAKSREIIWCRKQVQCTAVVPLRLVLDKLLCGQVKGFMDVIRILTPGSPHYRLAKYLLSPSNSESLSIPARAGGTHVRFLPPRSKTLACLDVSSLVVAQKSAQRPSSRRAISANLMNGLKHPRAAGTQKCRFSRGDASSIPPLSIFCSQTLGLLWVGVVMRHNLRLPEHGLWTAPVPSSRLVLDASPEPTREKPDTGKHHVPSTHRPLCRGSPCLLGLPKVAAGWPGTGNCSPKLGLVSPGGEARLNNMNKTSRRPLTAITGHFILLSSPLPEETAVNFPHLHIFISFLFFPVVDLPLLMRPAAIAETRRYC</sequence>
<accession>A0A0L6UYP0</accession>
<evidence type="ECO:0000313" key="2">
    <source>
        <dbReference type="EMBL" id="KNZ52990.1"/>
    </source>
</evidence>
<keyword evidence="3" id="KW-1185">Reference proteome</keyword>
<organism evidence="2 3">
    <name type="scientific">Puccinia sorghi</name>
    <dbReference type="NCBI Taxonomy" id="27349"/>
    <lineage>
        <taxon>Eukaryota</taxon>
        <taxon>Fungi</taxon>
        <taxon>Dikarya</taxon>
        <taxon>Basidiomycota</taxon>
        <taxon>Pucciniomycotina</taxon>
        <taxon>Pucciniomycetes</taxon>
        <taxon>Pucciniales</taxon>
        <taxon>Pucciniaceae</taxon>
        <taxon>Puccinia</taxon>
    </lineage>
</organism>
<feature type="compositionally biased region" description="Basic and acidic residues" evidence="1">
    <location>
        <begin position="343"/>
        <end position="352"/>
    </location>
</feature>
<comment type="caution">
    <text evidence="2">The sequence shown here is derived from an EMBL/GenBank/DDBJ whole genome shotgun (WGS) entry which is preliminary data.</text>
</comment>
<reference evidence="2 3" key="1">
    <citation type="submission" date="2015-08" db="EMBL/GenBank/DDBJ databases">
        <title>Next Generation Sequencing and Analysis of the Genome of Puccinia sorghi L Schw, the Causal Agent of Maize Common Rust.</title>
        <authorList>
            <person name="Rochi L."/>
            <person name="Burguener G."/>
            <person name="Darino M."/>
            <person name="Turjanski A."/>
            <person name="Kreff E."/>
            <person name="Dieguez M.J."/>
            <person name="Sacco F."/>
        </authorList>
    </citation>
    <scope>NUCLEOTIDE SEQUENCE [LARGE SCALE GENOMIC DNA]</scope>
    <source>
        <strain evidence="2 3">RO10H11247</strain>
    </source>
</reference>
<dbReference type="EMBL" id="LAVV01008366">
    <property type="protein sequence ID" value="KNZ52990.1"/>
    <property type="molecule type" value="Genomic_DNA"/>
</dbReference>
<dbReference type="AlphaFoldDB" id="A0A0L6UYP0"/>
<dbReference type="Proteomes" id="UP000037035">
    <property type="component" value="Unassembled WGS sequence"/>
</dbReference>
<feature type="region of interest" description="Disordered" evidence="1">
    <location>
        <begin position="338"/>
        <end position="359"/>
    </location>
</feature>
<protein>
    <submittedName>
        <fullName evidence="2">Uncharacterized protein</fullName>
    </submittedName>
</protein>